<reference evidence="5 6" key="1">
    <citation type="journal article" date="2019" name="Int. J. Syst. Evol. Microbiol.">
        <title>The Global Catalogue of Microorganisms (GCM) 10K type strain sequencing project: providing services to taxonomists for standard genome sequencing and annotation.</title>
        <authorList>
            <consortium name="The Broad Institute Genomics Platform"/>
            <consortium name="The Broad Institute Genome Sequencing Center for Infectious Disease"/>
            <person name="Wu L."/>
            <person name="Ma J."/>
        </authorList>
    </citation>
    <scope>NUCLEOTIDE SEQUENCE [LARGE SCALE GENOMIC DNA]</scope>
    <source>
        <strain evidence="5 6">JCM 11813</strain>
    </source>
</reference>
<feature type="transmembrane region" description="Helical" evidence="1">
    <location>
        <begin position="722"/>
        <end position="737"/>
    </location>
</feature>
<dbReference type="PANTHER" id="PTHR45527:SF1">
    <property type="entry name" value="FATTY ACID SYNTHASE"/>
    <property type="match status" value="1"/>
</dbReference>
<evidence type="ECO:0000259" key="3">
    <source>
        <dbReference type="Pfam" id="PF00550"/>
    </source>
</evidence>
<dbReference type="InterPro" id="IPR036736">
    <property type="entry name" value="ACP-like_sf"/>
</dbReference>
<feature type="domain" description="AMP-dependent synthetase/ligase" evidence="2">
    <location>
        <begin position="103"/>
        <end position="315"/>
    </location>
</feature>
<dbReference type="Pfam" id="PF01757">
    <property type="entry name" value="Acyl_transf_3"/>
    <property type="match status" value="1"/>
</dbReference>
<dbReference type="Gene3D" id="1.10.1200.10">
    <property type="entry name" value="ACP-like"/>
    <property type="match status" value="1"/>
</dbReference>
<dbReference type="InterPro" id="IPR042099">
    <property type="entry name" value="ANL_N_sf"/>
</dbReference>
<dbReference type="SUPFAM" id="SSF56801">
    <property type="entry name" value="Acetyl-CoA synthetase-like"/>
    <property type="match status" value="1"/>
</dbReference>
<dbReference type="Proteomes" id="UP001499979">
    <property type="component" value="Unassembled WGS sequence"/>
</dbReference>
<feature type="domain" description="Carrier" evidence="3">
    <location>
        <begin position="459"/>
        <end position="505"/>
    </location>
</feature>
<organism evidence="5 6">
    <name type="scientific">Nocardioides aquiterrae</name>
    <dbReference type="NCBI Taxonomy" id="203799"/>
    <lineage>
        <taxon>Bacteria</taxon>
        <taxon>Bacillati</taxon>
        <taxon>Actinomycetota</taxon>
        <taxon>Actinomycetes</taxon>
        <taxon>Propionibacteriales</taxon>
        <taxon>Nocardioidaceae</taxon>
        <taxon>Nocardioides</taxon>
    </lineage>
</organism>
<dbReference type="SUPFAM" id="SSF47336">
    <property type="entry name" value="ACP-like"/>
    <property type="match status" value="1"/>
</dbReference>
<keyword evidence="1" id="KW-1133">Transmembrane helix</keyword>
<proteinExistence type="predicted"/>
<evidence type="ECO:0000313" key="5">
    <source>
        <dbReference type="EMBL" id="GAA1133269.1"/>
    </source>
</evidence>
<gene>
    <name evidence="5" type="ORF">GCM10009606_11740</name>
</gene>
<feature type="transmembrane region" description="Helical" evidence="1">
    <location>
        <begin position="669"/>
        <end position="686"/>
    </location>
</feature>
<dbReference type="InterPro" id="IPR000873">
    <property type="entry name" value="AMP-dep_synth/lig_dom"/>
</dbReference>
<feature type="transmembrane region" description="Helical" evidence="1">
    <location>
        <begin position="595"/>
        <end position="616"/>
    </location>
</feature>
<feature type="domain" description="Acyltransferase 3" evidence="4">
    <location>
        <begin position="539"/>
        <end position="808"/>
    </location>
</feature>
<dbReference type="EMBL" id="BAAAJE010000004">
    <property type="protein sequence ID" value="GAA1133269.1"/>
    <property type="molecule type" value="Genomic_DNA"/>
</dbReference>
<keyword evidence="6" id="KW-1185">Reference proteome</keyword>
<dbReference type="Pfam" id="PF00550">
    <property type="entry name" value="PP-binding"/>
    <property type="match status" value="1"/>
</dbReference>
<feature type="transmembrane region" description="Helical" evidence="1">
    <location>
        <begin position="765"/>
        <end position="784"/>
    </location>
</feature>
<evidence type="ECO:0000259" key="2">
    <source>
        <dbReference type="Pfam" id="PF00501"/>
    </source>
</evidence>
<dbReference type="RefSeq" id="WP_343906516.1">
    <property type="nucleotide sequence ID" value="NZ_BAAAJE010000004.1"/>
</dbReference>
<feature type="transmembrane region" description="Helical" evidence="1">
    <location>
        <begin position="796"/>
        <end position="823"/>
    </location>
</feature>
<dbReference type="InterPro" id="IPR002656">
    <property type="entry name" value="Acyl_transf_3_dom"/>
</dbReference>
<keyword evidence="1" id="KW-0812">Transmembrane</keyword>
<sequence length="832" mass="89001">MSTIPVVRPDHWLVGGDRDAPALVDGDVVLTYGDLLDLVAAERTRLGSRHLITLEARPTVDFVVSYLAALSDGHPVLLLAEGDSARHADLLAAYPAGTAAGLHRDLALLLSTSGSTGSPKLVRLSRDNLLANARSIADYLDLRSTDVAITALPLHYCYGLSVLHSHLLVGATVVLTDLSVADACFWDLAERTGVTGVAGVPHSFALLDATGFGPETLPRLPSLRYLTQAGGRMAPDRVREWAGLLGEHGVDLFVMYGQTEATARMAYLPPDLAAEHPSAIGVAVPGGTLRIAEVPEAPPGTGELVYAGPNVMMGYAESLDDLARGPELSELRTGDLARVGANGLYEVVGRLDRQAKVLGHRIDLDRVERRLAAEGDAVRLVARPDCLWVFVAGARTRGRVRDRIARATGLRAAAVRVVALDALPVTSSGKPDDATLRAHVEREEALRLPVPTGPVTAEEVRDLYAVVLGRPDASVGDSFVGLGGDSLSYVEVATRLGDRLGSLPPSWPSLSATELAAEVPRAPAPGRRRRGVPVDISVLLRAVAITLVVVTHADLFQLQGGAHVLLAVAGYNLARFQLAVQGRRQRVAGLVRSARAVAVPTLAFVGLLAVVGHEYRWPTALLLNGLLGGDRWDEQWQFWFLETLVWCYLGLAALLAVPLLERAHRADPFRSALVAFAITLGVRYWWTGVEAESTERYTLGVVAWCLALGASAAYARSPWQRVLVALLAVAATAGFFGDSRREAIVAAGMLLLLVRCQLRVPARVAAAFGAVASASLWIYLTHWQVYPSLEDDGHRIWAIAASLAVGLAVWSVVGTGGRAVHALRCRRLTRRR</sequence>
<dbReference type="InterPro" id="IPR045851">
    <property type="entry name" value="AMP-bd_C_sf"/>
</dbReference>
<keyword evidence="1" id="KW-0472">Membrane</keyword>
<dbReference type="Pfam" id="PF00501">
    <property type="entry name" value="AMP-binding"/>
    <property type="match status" value="1"/>
</dbReference>
<accession>A0ABN1UCF0</accession>
<evidence type="ECO:0000256" key="1">
    <source>
        <dbReference type="SAM" id="Phobius"/>
    </source>
</evidence>
<dbReference type="Gene3D" id="3.30.300.30">
    <property type="match status" value="1"/>
</dbReference>
<comment type="caution">
    <text evidence="5">The sequence shown here is derived from an EMBL/GenBank/DDBJ whole genome shotgun (WGS) entry which is preliminary data.</text>
</comment>
<evidence type="ECO:0000259" key="4">
    <source>
        <dbReference type="Pfam" id="PF01757"/>
    </source>
</evidence>
<dbReference type="InterPro" id="IPR009081">
    <property type="entry name" value="PP-bd_ACP"/>
</dbReference>
<feature type="transmembrane region" description="Helical" evidence="1">
    <location>
        <begin position="636"/>
        <end position="657"/>
    </location>
</feature>
<feature type="transmembrane region" description="Helical" evidence="1">
    <location>
        <begin position="556"/>
        <end position="574"/>
    </location>
</feature>
<dbReference type="PANTHER" id="PTHR45527">
    <property type="entry name" value="NONRIBOSOMAL PEPTIDE SYNTHETASE"/>
    <property type="match status" value="1"/>
</dbReference>
<dbReference type="Gene3D" id="3.40.50.12780">
    <property type="entry name" value="N-terminal domain of ligase-like"/>
    <property type="match status" value="1"/>
</dbReference>
<evidence type="ECO:0000313" key="6">
    <source>
        <dbReference type="Proteomes" id="UP001499979"/>
    </source>
</evidence>
<name>A0ABN1UCF0_9ACTN</name>
<protein>
    <submittedName>
        <fullName evidence="5">AMP-binding protein</fullName>
    </submittedName>
</protein>